<dbReference type="STRING" id="698757.Pogu_1831"/>
<evidence type="ECO:0008006" key="4">
    <source>
        <dbReference type="Google" id="ProtNLM"/>
    </source>
</evidence>
<reference evidence="2 3" key="1">
    <citation type="journal article" date="2012" name="Stand. Genomic Sci.">
        <title>Complete genome sequence of Pyrobaculum oguniense.</title>
        <authorList>
            <person name="Bernick D.L."/>
            <person name="Karplus K."/>
            <person name="Lui L.M."/>
            <person name="Coker J.K."/>
            <person name="Murphy J.N."/>
            <person name="Chan P.P."/>
            <person name="Cozen A.E."/>
            <person name="Lowe T.M."/>
        </authorList>
    </citation>
    <scope>NUCLEOTIDE SEQUENCE [LARGE SCALE GENOMIC DNA]</scope>
    <source>
        <strain evidence="2 3">TE7</strain>
    </source>
</reference>
<accession>H6Q9J0</accession>
<keyword evidence="1" id="KW-0472">Membrane</keyword>
<dbReference type="EMBL" id="CP003316">
    <property type="protein sequence ID" value="AFA39858.1"/>
    <property type="molecule type" value="Genomic_DNA"/>
</dbReference>
<feature type="transmembrane region" description="Helical" evidence="1">
    <location>
        <begin position="28"/>
        <end position="52"/>
    </location>
</feature>
<dbReference type="eggNOG" id="arCOG07057">
    <property type="taxonomic scope" value="Archaea"/>
</dbReference>
<evidence type="ECO:0000313" key="3">
    <source>
        <dbReference type="Proteomes" id="UP000009062"/>
    </source>
</evidence>
<keyword evidence="1" id="KW-1133">Transmembrane helix</keyword>
<protein>
    <recommendedName>
        <fullName evidence="4">Peptidase propeptide and YPEB domain protein</fullName>
    </recommendedName>
</protein>
<proteinExistence type="predicted"/>
<keyword evidence="1" id="KW-0812">Transmembrane</keyword>
<name>H6Q9J0_PYROT</name>
<dbReference type="Proteomes" id="UP000009062">
    <property type="component" value="Chromosome"/>
</dbReference>
<keyword evidence="3" id="KW-1185">Reference proteome</keyword>
<dbReference type="HOGENOM" id="CLU_098908_0_1_2"/>
<gene>
    <name evidence="2" type="ordered locus">Pogu_1831</name>
</gene>
<organism evidence="2 3">
    <name type="scientific">Pyrobaculum oguniense (strain DSM 13380 / JCM 10595 / TE7)</name>
    <dbReference type="NCBI Taxonomy" id="698757"/>
    <lineage>
        <taxon>Archaea</taxon>
        <taxon>Thermoproteota</taxon>
        <taxon>Thermoprotei</taxon>
        <taxon>Thermoproteales</taxon>
        <taxon>Thermoproteaceae</taxon>
        <taxon>Pyrobaculum</taxon>
    </lineage>
</organism>
<evidence type="ECO:0000256" key="1">
    <source>
        <dbReference type="SAM" id="Phobius"/>
    </source>
</evidence>
<dbReference type="KEGG" id="pog:Pogu_1831"/>
<sequence>MSQFRLGVSRQVYTLVNSNRVMENKNTILKVAVTTSVVATILAIVATAQAMWGGPIYGWTMGNSWGGMMGGPAGGMPMGGMMGSGMGNYPASWRGEAGWRGGMPMGVMGGCPMMGWWGGAAYINDSNIREYVKQSTGYDVISIEKYSNGYYVIVGVGGRPQYEILVFPNGFIHPEPQSMMWHGAPMRISEAEARSIAEKWLAQYFPGAEIEEAYVFPGYYTFHFKIGSDMQMLSVNGYNGAVWFHSWHGKYLGEVSEH</sequence>
<evidence type="ECO:0000313" key="2">
    <source>
        <dbReference type="EMBL" id="AFA39858.1"/>
    </source>
</evidence>
<dbReference type="AlphaFoldDB" id="H6Q9J0"/>